<gene>
    <name evidence="4" type="ORF">SAMN04488588_1859</name>
</gene>
<feature type="transmembrane region" description="Helical" evidence="2">
    <location>
        <begin position="59"/>
        <end position="80"/>
    </location>
</feature>
<dbReference type="Proteomes" id="UP000199322">
    <property type="component" value="Unassembled WGS sequence"/>
</dbReference>
<evidence type="ECO:0000259" key="3">
    <source>
        <dbReference type="Pfam" id="PF02397"/>
    </source>
</evidence>
<keyword evidence="2" id="KW-0472">Membrane</keyword>
<keyword evidence="4" id="KW-0808">Transferase</keyword>
<feature type="domain" description="Bacterial sugar transferase" evidence="3">
    <location>
        <begin position="226"/>
        <end position="395"/>
    </location>
</feature>
<dbReference type="GO" id="GO:0016780">
    <property type="term" value="F:phosphotransferase activity, for other substituted phosphate groups"/>
    <property type="evidence" value="ECO:0007669"/>
    <property type="project" value="TreeGrafter"/>
</dbReference>
<evidence type="ECO:0000313" key="5">
    <source>
        <dbReference type="Proteomes" id="UP000199322"/>
    </source>
</evidence>
<name>A0A1G6PNL1_9BACT</name>
<accession>A0A1G6PNL1</accession>
<evidence type="ECO:0000313" key="4">
    <source>
        <dbReference type="EMBL" id="SDC81214.1"/>
    </source>
</evidence>
<comment type="similarity">
    <text evidence="1">Belongs to the bacterial sugar transferase family.</text>
</comment>
<dbReference type="InterPro" id="IPR003362">
    <property type="entry name" value="Bact_transf"/>
</dbReference>
<dbReference type="AlphaFoldDB" id="A0A1G6PNL1"/>
<keyword evidence="2" id="KW-1133">Transmembrane helix</keyword>
<feature type="transmembrane region" description="Helical" evidence="2">
    <location>
        <begin position="20"/>
        <end position="38"/>
    </location>
</feature>
<dbReference type="STRING" id="28234.SAMN04488588_1859"/>
<keyword evidence="2" id="KW-0812">Transmembrane</keyword>
<dbReference type="Pfam" id="PF02397">
    <property type="entry name" value="Bac_transf"/>
    <property type="match status" value="1"/>
</dbReference>
<protein>
    <submittedName>
        <fullName evidence="4">Sugar transferase involved in LPS biosynthesis (Colanic, teichoic acid)</fullName>
    </submittedName>
</protein>
<dbReference type="PANTHER" id="PTHR30576:SF0">
    <property type="entry name" value="UNDECAPRENYL-PHOSPHATE N-ACETYLGALACTOSAMINYL 1-PHOSPHATE TRANSFERASE-RELATED"/>
    <property type="match status" value="1"/>
</dbReference>
<reference evidence="4 5" key="1">
    <citation type="submission" date="2016-10" db="EMBL/GenBank/DDBJ databases">
        <authorList>
            <person name="de Groot N.N."/>
        </authorList>
    </citation>
    <scope>NUCLEOTIDE SEQUENCE [LARGE SCALE GENOMIC DNA]</scope>
    <source>
        <strain evidence="4 5">WG14</strain>
    </source>
</reference>
<keyword evidence="5" id="KW-1185">Reference proteome</keyword>
<dbReference type="RefSeq" id="WP_091405147.1">
    <property type="nucleotide sequence ID" value="NZ_FMYV01000008.1"/>
</dbReference>
<feature type="transmembrane region" description="Helical" evidence="2">
    <location>
        <begin position="231"/>
        <end position="254"/>
    </location>
</feature>
<evidence type="ECO:0000256" key="2">
    <source>
        <dbReference type="SAM" id="Phobius"/>
    </source>
</evidence>
<proteinExistence type="inferred from homology"/>
<evidence type="ECO:0000256" key="1">
    <source>
        <dbReference type="ARBA" id="ARBA00006464"/>
    </source>
</evidence>
<dbReference type="PANTHER" id="PTHR30576">
    <property type="entry name" value="COLANIC BIOSYNTHESIS UDP-GLUCOSE LIPID CARRIER TRANSFERASE"/>
    <property type="match status" value="1"/>
</dbReference>
<organism evidence="4 5">
    <name type="scientific">Geotoga petraea</name>
    <dbReference type="NCBI Taxonomy" id="28234"/>
    <lineage>
        <taxon>Bacteria</taxon>
        <taxon>Thermotogati</taxon>
        <taxon>Thermotogota</taxon>
        <taxon>Thermotogae</taxon>
        <taxon>Petrotogales</taxon>
        <taxon>Petrotogaceae</taxon>
        <taxon>Geotoga</taxon>
    </lineage>
</organism>
<sequence length="400" mass="48127">MIKELKILEIFTLLIFNVLLYNNIYIIIINTMAIYLGMYSFKIFEEDIGATPSEIIIRYLFGFITASFMIFLISLFSAQLLQNYNLLKIFISSFISIPVLHLLFFKYERKYIKPLRYVVYGKKNYYKNILEEITKKSRGNIVFIGYIETLEELEFYNNNVNYDRLLIANPFISDKMKKYIEKRNIKKEYITSIAERFLKRIHLKIMYSFEEYYKIYFSEKEEPKLKRVIDILFSVVLLIIFSPVMLLISIVILLESGFPLVFRQKRFGKNQMPFEMIKFRTMDKKGKILKSGKLIRKTRVDEVLQFINVIKGDMSIVGPRPEIEKFHNQMLRNINYYEIRYQTKPGITGWAQIYYKYTQSLEDYKRKTEYDLYYIKNRSIMLDLQIMLKTVETMFFHKGQ</sequence>
<dbReference type="EMBL" id="FMYV01000008">
    <property type="protein sequence ID" value="SDC81214.1"/>
    <property type="molecule type" value="Genomic_DNA"/>
</dbReference>